<feature type="compositionally biased region" description="Basic and acidic residues" evidence="1">
    <location>
        <begin position="2136"/>
        <end position="2145"/>
    </location>
</feature>
<evidence type="ECO:0000313" key="3">
    <source>
        <dbReference type="EMBL" id="KAJ1519902.1"/>
    </source>
</evidence>
<evidence type="ECO:0000313" key="4">
    <source>
        <dbReference type="Proteomes" id="UP001075354"/>
    </source>
</evidence>
<gene>
    <name evidence="3" type="ORF">ONE63_004140</name>
</gene>
<feature type="compositionally biased region" description="Basic and acidic residues" evidence="1">
    <location>
        <begin position="1016"/>
        <end position="1027"/>
    </location>
</feature>
<sequence>MGDQHQFRLPFSTQQNPFANNTQKSAVSQEPSAFQNSQSIFSSADPKPVFGSTTPNANSTETKNSIFGGSAFAKPNEDSFTTQGRQNIFGGTAHLNAPSQQALLVLPNSEANTNVSQSILFSRPQTIFGGLSAKTDAAVSTGANSIFGGTVKSQNSGEKGNPFSDVTSINAEATSTTKLSIFGGSYIKKEEPSLRLGFSTFSKTQEMDSGNLEKSKNPPTSLPEKQLLFPSSKSSFAGFPSSSGVVTSSRPHQAQENTDAFEFEKKEPLLSQSVKLSRDQPSWEPDSVDHENKDDSAPDQSKGRSTKIIRKRGVFGKAIEDVAKLSSRSTATDETRSIMCHPLSGDFPDISVLKDYFSRFNSVRVTINKDRRYAIATFKNHADAAKAMDAGDVIDGVKYRIFWRNLAKARRKSSEEGEKSRSSEEKRKVSRRAETEFDSSVMEELEAISGLEYFTPGDRTKRKSELESEIRKRSRTVSKPSSEIERVKPNETDKGIRNSSQGIEGSKPRFAGTLKDMRTEEKSSLRTKKIAIERMSFKKSNETDEGKSEKNERGTSDSTVTPSAASSELLVILKQQAVSSDDKLRVLEARDKLMRLRKVRQYDISKAVKTVGTCPDMCPEKERLLRESRRQISQYEMNVSKNEMDPNLMVKQYSRSSADQEEPLPHELRPPAVLTMTMNYLMHGIMNLGDQPGENLGEWYHFLWDRLRGIRKEITQQELCDIDAVRLVEQCARFHIHCGARLVAEDMSVFDDRINTENLTKCLQTLKHMYHDLWMNSSVTCPYESEFISYFLLLNLNNGTIMWEMEQLREEVLESPEIGFVAAMYNSLSSNNFVRFFRLVRKASYLNSCLCIRYFYQVRAKALATLVKALAKIRPVQYPLLALVEDLGFENADHAATFCTHYGLAVSSESACVILSQETFCNPTFVLPSERAFRLVESKKIGSVGEVVNGGPLPFRMYESHTVHNSFDGNNYLHKNAFYAKDQGAADMDIKDVDGDVCPEETDQTENLAMQQVVQRSKEEIQTEKKTPSQPTPVSFGGPANQKLLFSSAFSSTQPVCPSPFGSTDSQVFKGAFNLPVNVQAPPERQETLRSNTLQVPTSLEPARGLASRNVFVDQNQAEIEAQKKARAELDATINHGAEIQFEDLLQSSIREVTAEVTLEEMKTAQEEHCAEERRRAEAHMHAIEELRKRALEAHIDKISNDSLLGLVSEVVSELIFDSAHEANVTEETLITDIDTVSEETLSSLMCLVVEELCCDIASEELRCAKELARKEAVQQRVKQIFYHWLERARHSLHRKCVMEDFPASVIPLSLKEHAERWGFSTNLQDVCVKRDKKILDLRDLKATPTYPQITFAELVGIQAVHRYDSIRSKMGLRPTDKLLYKLFISIPEEEKDVAAQLIEWWIRRTFKQNSGILHDNVQKGIYRVVSGAKVTAEVAVYASLQVVRGNDPLTKHTGLASGTCAVLFSVSPTSNILESRSRLTTLLKSVSKLPAMPLVVAVVCPSEPPLDGLKQLVVELELDQWLGQGIISDYQILHVENLFDLKYLAERFNMALNYMVMTWTPCPEFSLVCLKNVLRSTFQMFYISIQYNHNSSGVYPQDIDDPRIIIGLCNEWLDHMCHEFVTSYYEARDLCGEEFWPLLHKGAYLPFLNKPRYVELLQEVIKSICLPPMQWPPSSEEEFETMFTQYCSWLRPEEYKQTQRRLSCLNGLLWSEKIKSLPWINLIEDWMEARINYIETSIICGSELLCLMKPQNVEQLYTYPWWAQSKYVTLYLESLGLGRECEMDVDQTVPFENVDDEQGEECTIEAGQRQPNLNSGLSQLEEVACCVNELKGVNESLLTRLRSALADGAGDVSSTINSSVIERENINVVEVPSSTQGFKTLVNAIDLQVQAQRDLRTRVSHILSSALAEESEPKHSNHTGQAVDSSSFADRAVHNSAIVESSNQKDVIVGSPQDGQTKSSSRMNEIMASMNDIVASLNKKYKILESESNLEKVTDLKMGLGKIDAYSTFLSTGDLHPSPFIEQSQRRMQERLQGSMFRDSLESRDKSPPAPVDSDLELISDERSTPSVVRSFSSPTTLESESIKSGSDLVEDYGDDSDHVEEEDEEDYKHSANKKGHHFDASDDNRNPPKKSRHHSDDSSEYSHSRTKKRSHSEDDASYSGSYCSYQDSECESLDDDVQTISSEESGNGAANHNTNPKSPSLHNDNYYGSEDHQPSLNPVGFSSVVLSQNDLVNEDNVEGHLLNLDNVSNHYEYYDDQTNVQDPVYSESSEVGVLHADGANEMLSGHGDNILLNDNVFLMDMVQQQNSDHLPENAYEVEIDRSDVQEYNQSEGTLFTMPPDGNYNESHYVHPNQSRAMKYEDSGSEDMEEECEDGKEDIENDGEEEEAEEEEVEDDIDEIEEEAYEEQEAETDVESDPDEDSDVCEVIDDD</sequence>
<feature type="compositionally biased region" description="Polar residues" evidence="1">
    <location>
        <begin position="2180"/>
        <end position="2205"/>
    </location>
</feature>
<feature type="region of interest" description="Disordered" evidence="1">
    <location>
        <begin position="2038"/>
        <end position="2222"/>
    </location>
</feature>
<reference evidence="3" key="1">
    <citation type="submission" date="2022-12" db="EMBL/GenBank/DDBJ databases">
        <title>Chromosome-level genome assembly of the bean flower thrips Megalurothrips usitatus.</title>
        <authorList>
            <person name="Ma L."/>
            <person name="Liu Q."/>
            <person name="Li H."/>
            <person name="Cai W."/>
        </authorList>
    </citation>
    <scope>NUCLEOTIDE SEQUENCE</scope>
    <source>
        <strain evidence="3">Cailab_2022a</strain>
    </source>
</reference>
<feature type="region of interest" description="Disordered" evidence="1">
    <location>
        <begin position="456"/>
        <end position="564"/>
    </location>
</feature>
<feature type="region of interest" description="Disordered" evidence="1">
    <location>
        <begin position="1"/>
        <end position="64"/>
    </location>
</feature>
<dbReference type="GO" id="GO:0005737">
    <property type="term" value="C:cytoplasm"/>
    <property type="evidence" value="ECO:0007669"/>
    <property type="project" value="TreeGrafter"/>
</dbReference>
<protein>
    <recommendedName>
        <fullName evidence="2">SAC3/GANP/THP3 conserved domain-containing protein</fullName>
    </recommendedName>
</protein>
<feature type="region of interest" description="Disordered" evidence="1">
    <location>
        <begin position="205"/>
        <end position="226"/>
    </location>
</feature>
<dbReference type="Gene3D" id="1.25.40.990">
    <property type="match status" value="1"/>
</dbReference>
<dbReference type="InterPro" id="IPR035979">
    <property type="entry name" value="RBD_domain_sf"/>
</dbReference>
<feature type="region of interest" description="Disordered" evidence="1">
    <location>
        <begin position="240"/>
        <end position="307"/>
    </location>
</feature>
<feature type="region of interest" description="Disordered" evidence="1">
    <location>
        <begin position="1908"/>
        <end position="1927"/>
    </location>
</feature>
<dbReference type="InterPro" id="IPR045107">
    <property type="entry name" value="SAC3/GANP/THP3"/>
</dbReference>
<feature type="compositionally biased region" description="Basic and acidic residues" evidence="1">
    <location>
        <begin position="515"/>
        <end position="555"/>
    </location>
</feature>
<proteinExistence type="predicted"/>
<feature type="region of interest" description="Disordered" evidence="1">
    <location>
        <begin position="412"/>
        <end position="436"/>
    </location>
</feature>
<feature type="compositionally biased region" description="Polar residues" evidence="1">
    <location>
        <begin position="2160"/>
        <end position="2169"/>
    </location>
</feature>
<name>A0AAV7X5G1_9NEOP</name>
<feature type="compositionally biased region" description="Acidic residues" evidence="1">
    <location>
        <begin position="2090"/>
        <end position="2107"/>
    </location>
</feature>
<feature type="compositionally biased region" description="Polar residues" evidence="1">
    <location>
        <begin position="245"/>
        <end position="258"/>
    </location>
</feature>
<feature type="region of interest" description="Disordered" evidence="1">
    <location>
        <begin position="2348"/>
        <end position="2432"/>
    </location>
</feature>
<dbReference type="Pfam" id="PF03399">
    <property type="entry name" value="SAC3_GANP"/>
    <property type="match status" value="1"/>
</dbReference>
<feature type="compositionally biased region" description="Polar residues" evidence="1">
    <location>
        <begin position="51"/>
        <end position="64"/>
    </location>
</feature>
<dbReference type="GO" id="GO:0070390">
    <property type="term" value="C:transcription export complex 2"/>
    <property type="evidence" value="ECO:0007669"/>
    <property type="project" value="TreeGrafter"/>
</dbReference>
<feature type="compositionally biased region" description="Acidic residues" evidence="1">
    <location>
        <begin position="2364"/>
        <end position="2432"/>
    </location>
</feature>
<feature type="region of interest" description="Disordered" evidence="1">
    <location>
        <begin position="1015"/>
        <end position="1038"/>
    </location>
</feature>
<dbReference type="GO" id="GO:0006406">
    <property type="term" value="P:mRNA export from nucleus"/>
    <property type="evidence" value="ECO:0007669"/>
    <property type="project" value="TreeGrafter"/>
</dbReference>
<feature type="domain" description="SAC3/GANP/THP3 conserved" evidence="2">
    <location>
        <begin position="617"/>
        <end position="907"/>
    </location>
</feature>
<dbReference type="GO" id="GO:0003676">
    <property type="term" value="F:nucleic acid binding"/>
    <property type="evidence" value="ECO:0007669"/>
    <property type="project" value="InterPro"/>
</dbReference>
<dbReference type="EMBL" id="JAPTSV010000015">
    <property type="protein sequence ID" value="KAJ1519902.1"/>
    <property type="molecule type" value="Genomic_DNA"/>
</dbReference>
<feature type="compositionally biased region" description="Basic and acidic residues" evidence="1">
    <location>
        <begin position="2119"/>
        <end position="2128"/>
    </location>
</feature>
<comment type="caution">
    <text evidence="3">The sequence shown here is derived from an EMBL/GenBank/DDBJ whole genome shotgun (WGS) entry which is preliminary data.</text>
</comment>
<feature type="compositionally biased region" description="Acidic residues" evidence="1">
    <location>
        <begin position="2170"/>
        <end position="2179"/>
    </location>
</feature>
<feature type="compositionally biased region" description="Basic and acidic residues" evidence="1">
    <location>
        <begin position="412"/>
        <end position="435"/>
    </location>
</feature>
<feature type="compositionally biased region" description="Polar residues" evidence="1">
    <location>
        <begin position="11"/>
        <end position="42"/>
    </location>
</feature>
<dbReference type="SUPFAM" id="SSF54928">
    <property type="entry name" value="RNA-binding domain, RBD"/>
    <property type="match status" value="1"/>
</dbReference>
<dbReference type="InterPro" id="IPR012677">
    <property type="entry name" value="Nucleotide-bd_a/b_plait_sf"/>
</dbReference>
<feature type="compositionally biased region" description="Polar residues" evidence="1">
    <location>
        <begin position="2066"/>
        <end position="2086"/>
    </location>
</feature>
<evidence type="ECO:0000256" key="1">
    <source>
        <dbReference type="SAM" id="MobiDB-lite"/>
    </source>
</evidence>
<organism evidence="3 4">
    <name type="scientific">Megalurothrips usitatus</name>
    <name type="common">bean blossom thrips</name>
    <dbReference type="NCBI Taxonomy" id="439358"/>
    <lineage>
        <taxon>Eukaryota</taxon>
        <taxon>Metazoa</taxon>
        <taxon>Ecdysozoa</taxon>
        <taxon>Arthropoda</taxon>
        <taxon>Hexapoda</taxon>
        <taxon>Insecta</taxon>
        <taxon>Pterygota</taxon>
        <taxon>Neoptera</taxon>
        <taxon>Paraneoptera</taxon>
        <taxon>Thysanoptera</taxon>
        <taxon>Terebrantia</taxon>
        <taxon>Thripoidea</taxon>
        <taxon>Thripidae</taxon>
        <taxon>Megalurothrips</taxon>
    </lineage>
</organism>
<dbReference type="PANTHER" id="PTHR12436">
    <property type="entry name" value="80 KDA MCM3-ASSOCIATED PROTEIN"/>
    <property type="match status" value="1"/>
</dbReference>
<dbReference type="Proteomes" id="UP001075354">
    <property type="component" value="Chromosome 15"/>
</dbReference>
<dbReference type="PANTHER" id="PTHR12436:SF3">
    <property type="entry name" value="GERMINAL-CENTER ASSOCIATED NUCLEAR PROTEIN"/>
    <property type="match status" value="1"/>
</dbReference>
<dbReference type="Gene3D" id="3.30.70.330">
    <property type="match status" value="1"/>
</dbReference>
<evidence type="ECO:0000259" key="2">
    <source>
        <dbReference type="Pfam" id="PF03399"/>
    </source>
</evidence>
<feature type="compositionally biased region" description="Basic and acidic residues" evidence="1">
    <location>
        <begin position="482"/>
        <end position="496"/>
    </location>
</feature>
<feature type="compositionally biased region" description="Basic and acidic residues" evidence="1">
    <location>
        <begin position="287"/>
        <end position="296"/>
    </location>
</feature>
<dbReference type="InterPro" id="IPR005062">
    <property type="entry name" value="SAC3/GANP/THP3_conserved"/>
</dbReference>
<keyword evidence="4" id="KW-1185">Reference proteome</keyword>
<accession>A0AAV7X5G1</accession>
<feature type="region of interest" description="Disordered" evidence="1">
    <location>
        <begin position="1942"/>
        <end position="1961"/>
    </location>
</feature>